<comment type="caution">
    <text evidence="7">The sequence shown here is derived from an EMBL/GenBank/DDBJ whole genome shotgun (WGS) entry which is preliminary data.</text>
</comment>
<dbReference type="Proteomes" id="UP000681720">
    <property type="component" value="Unassembled WGS sequence"/>
</dbReference>
<evidence type="ECO:0000256" key="2">
    <source>
        <dbReference type="ARBA" id="ARBA00023043"/>
    </source>
</evidence>
<dbReference type="EMBL" id="CAJOBI010000290">
    <property type="protein sequence ID" value="CAF3811932.1"/>
    <property type="molecule type" value="Genomic_DNA"/>
</dbReference>
<evidence type="ECO:0000313" key="4">
    <source>
        <dbReference type="EMBL" id="CAF1013668.1"/>
    </source>
</evidence>
<dbReference type="Proteomes" id="UP000663824">
    <property type="component" value="Unassembled WGS sequence"/>
</dbReference>
<proteinExistence type="predicted"/>
<evidence type="ECO:0000313" key="14">
    <source>
        <dbReference type="Proteomes" id="UP000663866"/>
    </source>
</evidence>
<dbReference type="Pfam" id="PF12796">
    <property type="entry name" value="Ank_2"/>
    <property type="match status" value="1"/>
</dbReference>
<protein>
    <submittedName>
        <fullName evidence="7">Uncharacterized protein</fullName>
    </submittedName>
</protein>
<dbReference type="Proteomes" id="UP000663856">
    <property type="component" value="Unassembled WGS sequence"/>
</dbReference>
<dbReference type="Pfam" id="PF00023">
    <property type="entry name" value="Ank"/>
    <property type="match status" value="1"/>
</dbReference>
<dbReference type="OrthoDB" id="5406014at2759"/>
<accession>A0A816W8Z1</accession>
<dbReference type="Proteomes" id="UP000663834">
    <property type="component" value="Unassembled WGS sequence"/>
</dbReference>
<dbReference type="SUPFAM" id="SSF48403">
    <property type="entry name" value="Ankyrin repeat"/>
    <property type="match status" value="1"/>
</dbReference>
<dbReference type="PROSITE" id="PS50088">
    <property type="entry name" value="ANK_REPEAT"/>
    <property type="match status" value="1"/>
</dbReference>
<evidence type="ECO:0000313" key="11">
    <source>
        <dbReference type="EMBL" id="CAF3898798.1"/>
    </source>
</evidence>
<dbReference type="PANTHER" id="PTHR24173:SF83">
    <property type="entry name" value="SOCS BOX DOMAIN-CONTAINING PROTEIN"/>
    <property type="match status" value="1"/>
</dbReference>
<dbReference type="Proteomes" id="UP000663866">
    <property type="component" value="Unassembled WGS sequence"/>
</dbReference>
<dbReference type="EMBL" id="CAJNRE010000798">
    <property type="protein sequence ID" value="CAF1931837.1"/>
    <property type="molecule type" value="Genomic_DNA"/>
</dbReference>
<dbReference type="EMBL" id="CAJOBG010004354">
    <property type="protein sequence ID" value="CAF4106835.1"/>
    <property type="molecule type" value="Genomic_DNA"/>
</dbReference>
<gene>
    <name evidence="12" type="ORF">BYL167_LOCUS9462</name>
    <name evidence="4" type="ORF">CJN711_LOCUS2956</name>
    <name evidence="11" type="ORF">GIL414_LOCUS6442</name>
    <name evidence="5" type="ORF">KQP761_LOCUS34831</name>
    <name evidence="6" type="ORF">MBJ925_LOCUS4396</name>
    <name evidence="13" type="ORF">OVN521_LOCUS21201</name>
    <name evidence="10" type="ORF">SMN809_LOCUS1776</name>
    <name evidence="9" type="ORF">UXM345_LOCUS4046</name>
    <name evidence="8" type="ORF">WKI299_LOCUS30103</name>
    <name evidence="7" type="ORF">XDN619_LOCUS25118</name>
</gene>
<keyword evidence="14" id="KW-1185">Reference proteome</keyword>
<evidence type="ECO:0000313" key="6">
    <source>
        <dbReference type="EMBL" id="CAF1931837.1"/>
    </source>
</evidence>
<sequence length="418" mass="48205">MEPLNINPNLPCLRALTNSRRGKRCLSCSSSPCSRSTHSSPRLSPTQSKNVIPIPILIELCMYPDEDYSYQTMKILLSPRYHYSPNVCDEFGCNVLMYTLRYQRYELFDFLLNEASFDIDLRSKDRQGNTILHYAIIYGKDATQIIENLIQKFMKFGIDVDARNIFGFTPLLLAMFCGRYDVVLTLLTKTDASPFVRDYVQSMNILDFVEIDGKRKAFLDTIENSRPHSQYPRMNRKLTRLNIQLYKTLPCRSQTLRQAIQIHHSMNFFKDIFPQAVHDRSDLIRLAILKMIDKNYSSSNLTHLIQYVNQRYPHISTLRNLDNSQRKATPKITTKIVSQCENSKTNVHNIFNLFDPDLRPKAMIPKVLTTEHSQLLTTNARPPNTFKRLGTKLTVIAALSRSQTTNKTFDSIKTAGAK</sequence>
<dbReference type="Proteomes" id="UP000681967">
    <property type="component" value="Unassembled WGS sequence"/>
</dbReference>
<evidence type="ECO:0000313" key="8">
    <source>
        <dbReference type="EMBL" id="CAF2149951.1"/>
    </source>
</evidence>
<dbReference type="PANTHER" id="PTHR24173">
    <property type="entry name" value="ANKYRIN REPEAT CONTAINING"/>
    <property type="match status" value="1"/>
</dbReference>
<dbReference type="EMBL" id="CAJOBF010000272">
    <property type="protein sequence ID" value="CAF3787897.1"/>
    <property type="molecule type" value="Genomic_DNA"/>
</dbReference>
<keyword evidence="2 3" id="KW-0040">ANK repeat</keyword>
<evidence type="ECO:0000256" key="3">
    <source>
        <dbReference type="PROSITE-ProRule" id="PRU00023"/>
    </source>
</evidence>
<evidence type="ECO:0000313" key="7">
    <source>
        <dbReference type="EMBL" id="CAF2133112.1"/>
    </source>
</evidence>
<evidence type="ECO:0000313" key="12">
    <source>
        <dbReference type="EMBL" id="CAF3920319.1"/>
    </source>
</evidence>
<dbReference type="InterPro" id="IPR036770">
    <property type="entry name" value="Ankyrin_rpt-contain_sf"/>
</dbReference>
<dbReference type="Gene3D" id="1.25.40.20">
    <property type="entry name" value="Ankyrin repeat-containing domain"/>
    <property type="match status" value="1"/>
</dbReference>
<evidence type="ECO:0000313" key="15">
    <source>
        <dbReference type="Proteomes" id="UP000663887"/>
    </source>
</evidence>
<dbReference type="EMBL" id="CAJOBH010002724">
    <property type="protein sequence ID" value="CAF3920319.1"/>
    <property type="molecule type" value="Genomic_DNA"/>
</dbReference>
<dbReference type="EMBL" id="CAJOBJ010001832">
    <property type="protein sequence ID" value="CAF3898798.1"/>
    <property type="molecule type" value="Genomic_DNA"/>
</dbReference>
<dbReference type="EMBL" id="CAJNRG010011515">
    <property type="protein sequence ID" value="CAF2133112.1"/>
    <property type="molecule type" value="Genomic_DNA"/>
</dbReference>
<dbReference type="SMART" id="SM00248">
    <property type="entry name" value="ANK"/>
    <property type="match status" value="3"/>
</dbReference>
<evidence type="ECO:0000256" key="1">
    <source>
        <dbReference type="ARBA" id="ARBA00022737"/>
    </source>
</evidence>
<dbReference type="Proteomes" id="UP000663887">
    <property type="component" value="Unassembled WGS sequence"/>
</dbReference>
<evidence type="ECO:0000313" key="10">
    <source>
        <dbReference type="EMBL" id="CAF3811932.1"/>
    </source>
</evidence>
<reference evidence="7" key="1">
    <citation type="submission" date="2021-02" db="EMBL/GenBank/DDBJ databases">
        <authorList>
            <person name="Nowell W R."/>
        </authorList>
    </citation>
    <scope>NUCLEOTIDE SEQUENCE</scope>
</reference>
<dbReference type="Proteomes" id="UP000676336">
    <property type="component" value="Unassembled WGS sequence"/>
</dbReference>
<evidence type="ECO:0000313" key="5">
    <source>
        <dbReference type="EMBL" id="CAF1673672.1"/>
    </source>
</evidence>
<name>A0A816W8Z1_9BILA</name>
<dbReference type="Proteomes" id="UP000663855">
    <property type="component" value="Unassembled WGS sequence"/>
</dbReference>
<dbReference type="InterPro" id="IPR002110">
    <property type="entry name" value="Ankyrin_rpt"/>
</dbReference>
<evidence type="ECO:0000313" key="9">
    <source>
        <dbReference type="EMBL" id="CAF3787897.1"/>
    </source>
</evidence>
<organism evidence="7 15">
    <name type="scientific">Rotaria magnacalcarata</name>
    <dbReference type="NCBI Taxonomy" id="392030"/>
    <lineage>
        <taxon>Eukaryota</taxon>
        <taxon>Metazoa</taxon>
        <taxon>Spiralia</taxon>
        <taxon>Gnathifera</taxon>
        <taxon>Rotifera</taxon>
        <taxon>Eurotatoria</taxon>
        <taxon>Bdelloidea</taxon>
        <taxon>Philodinida</taxon>
        <taxon>Philodinidae</taxon>
        <taxon>Rotaria</taxon>
    </lineage>
</organism>
<feature type="repeat" description="ANK" evidence="3">
    <location>
        <begin position="127"/>
        <end position="165"/>
    </location>
</feature>
<evidence type="ECO:0000313" key="13">
    <source>
        <dbReference type="EMBL" id="CAF4106835.1"/>
    </source>
</evidence>
<dbReference type="EMBL" id="CAJNRF010013544">
    <property type="protein sequence ID" value="CAF2149951.1"/>
    <property type="molecule type" value="Genomic_DNA"/>
</dbReference>
<dbReference type="EMBL" id="CAJNOW010019599">
    <property type="protein sequence ID" value="CAF1673672.1"/>
    <property type="molecule type" value="Genomic_DNA"/>
</dbReference>
<dbReference type="EMBL" id="CAJNOV010000242">
    <property type="protein sequence ID" value="CAF1013668.1"/>
    <property type="molecule type" value="Genomic_DNA"/>
</dbReference>
<dbReference type="Proteomes" id="UP000663842">
    <property type="component" value="Unassembled WGS sequence"/>
</dbReference>
<dbReference type="AlphaFoldDB" id="A0A816W8Z1"/>
<keyword evidence="1" id="KW-0677">Repeat</keyword>